<dbReference type="GO" id="GO:0016829">
    <property type="term" value="F:lyase activity"/>
    <property type="evidence" value="ECO:0007669"/>
    <property type="project" value="UniProtKB-KW"/>
</dbReference>
<dbReference type="InterPro" id="IPR011989">
    <property type="entry name" value="ARM-like"/>
</dbReference>
<keyword evidence="1" id="KW-0456">Lyase</keyword>
<reference evidence="1 2" key="1">
    <citation type="submission" date="2017-08" db="EMBL/GenBank/DDBJ databases">
        <title>Infants hospitalized years apart are colonized by the same room-sourced microbial strains.</title>
        <authorList>
            <person name="Brooks B."/>
            <person name="Olm M.R."/>
            <person name="Firek B.A."/>
            <person name="Baker R."/>
            <person name="Thomas B.C."/>
            <person name="Morowitz M.J."/>
            <person name="Banfield J.F."/>
        </authorList>
    </citation>
    <scope>NUCLEOTIDE SEQUENCE [LARGE SCALE GENOMIC DNA]</scope>
    <source>
        <strain evidence="1">S2_003_000_R2_14</strain>
    </source>
</reference>
<name>A0A2W5TWI9_9BACT</name>
<gene>
    <name evidence="1" type="ORF">DI536_06225</name>
</gene>
<sequence length="322" mass="34149">MTQEHTPRERALMTLERETSPAIRLEAAGTLCELAFDATPEEQAFFVPDVVQLLSDKQDEVRCAGLALASAVLPPGESKEIFVRHLADPIVRVRVEAAGRLADLELPEARGALAAALQDKAPGVRFEAARGIAELQHAAGIDVLIAALDDGEFRYRAAGALARLGDTAAIEPLKKTLNGWFVPQFDKTRIAGALAVLGDPEGVAHLEKRIEKKSALDRPMAVELLGELDSAAAKQKLVAIVNTPDDTARGTAARALGHHGGADVVALLTPLLSTGDNDDFKLDVAEGLLRAGARDVVEKLTLADADAQEELVSRLADCGDSK</sequence>
<dbReference type="EMBL" id="QFQP01000003">
    <property type="protein sequence ID" value="PZR16746.1"/>
    <property type="molecule type" value="Genomic_DNA"/>
</dbReference>
<dbReference type="InterPro" id="IPR016024">
    <property type="entry name" value="ARM-type_fold"/>
</dbReference>
<dbReference type="SMART" id="SM00567">
    <property type="entry name" value="EZ_HEAT"/>
    <property type="match status" value="7"/>
</dbReference>
<organism evidence="1 2">
    <name type="scientific">Archangium gephyra</name>
    <dbReference type="NCBI Taxonomy" id="48"/>
    <lineage>
        <taxon>Bacteria</taxon>
        <taxon>Pseudomonadati</taxon>
        <taxon>Myxococcota</taxon>
        <taxon>Myxococcia</taxon>
        <taxon>Myxococcales</taxon>
        <taxon>Cystobacterineae</taxon>
        <taxon>Archangiaceae</taxon>
        <taxon>Archangium</taxon>
    </lineage>
</organism>
<dbReference type="Pfam" id="PF13646">
    <property type="entry name" value="HEAT_2"/>
    <property type="match status" value="2"/>
</dbReference>
<accession>A0A2W5TWI9</accession>
<protein>
    <submittedName>
        <fullName evidence="1">PBS lyase</fullName>
    </submittedName>
</protein>
<dbReference type="PANTHER" id="PTHR12697">
    <property type="entry name" value="PBS LYASE HEAT-LIKE PROTEIN"/>
    <property type="match status" value="1"/>
</dbReference>
<dbReference type="Proteomes" id="UP000249061">
    <property type="component" value="Unassembled WGS sequence"/>
</dbReference>
<dbReference type="AlphaFoldDB" id="A0A2W5TWI9"/>
<dbReference type="Gene3D" id="1.25.10.10">
    <property type="entry name" value="Leucine-rich Repeat Variant"/>
    <property type="match status" value="2"/>
</dbReference>
<dbReference type="PANTHER" id="PTHR12697:SF38">
    <property type="entry name" value="PBS LYASE HEAT DOMAIN PROTEIN REPEAT-CONTAINING PROTEIN"/>
    <property type="match status" value="1"/>
</dbReference>
<dbReference type="SUPFAM" id="SSF48371">
    <property type="entry name" value="ARM repeat"/>
    <property type="match status" value="2"/>
</dbReference>
<dbReference type="InterPro" id="IPR004155">
    <property type="entry name" value="PBS_lyase_HEAT"/>
</dbReference>
<comment type="caution">
    <text evidence="1">The sequence shown here is derived from an EMBL/GenBank/DDBJ whole genome shotgun (WGS) entry which is preliminary data.</text>
</comment>
<proteinExistence type="predicted"/>
<evidence type="ECO:0000313" key="2">
    <source>
        <dbReference type="Proteomes" id="UP000249061"/>
    </source>
</evidence>
<dbReference type="GO" id="GO:0016491">
    <property type="term" value="F:oxidoreductase activity"/>
    <property type="evidence" value="ECO:0007669"/>
    <property type="project" value="TreeGrafter"/>
</dbReference>
<evidence type="ECO:0000313" key="1">
    <source>
        <dbReference type="EMBL" id="PZR16746.1"/>
    </source>
</evidence>